<keyword evidence="5" id="KW-1185">Reference proteome</keyword>
<protein>
    <submittedName>
        <fullName evidence="4">3-deoxy-7-phosphoheptulonate synthase</fullName>
    </submittedName>
</protein>
<feature type="domain" description="DAHP synthase ferredoxin-like" evidence="3">
    <location>
        <begin position="1"/>
        <end position="67"/>
    </location>
</feature>
<proteinExistence type="predicted"/>
<dbReference type="Gene3D" id="3.20.20.70">
    <property type="entry name" value="Aldolase class I"/>
    <property type="match status" value="1"/>
</dbReference>
<dbReference type="PATRIC" id="fig|1555112.3.peg.1818"/>
<dbReference type="RefSeq" id="WP_068136757.1">
    <property type="nucleotide sequence ID" value="NZ_AP014924.1"/>
</dbReference>
<reference evidence="5" key="2">
    <citation type="journal article" date="2016" name="Int. J. Syst. Evol. Microbiol.">
        <title>Complete genome sequence and cell structure of Limnochorda pilosa, a Gram-negative spore-former within the phylum Firmicutes.</title>
        <authorList>
            <person name="Watanabe M."/>
            <person name="Kojima H."/>
            <person name="Fukui M."/>
        </authorList>
    </citation>
    <scope>NUCLEOTIDE SEQUENCE [LARGE SCALE GENOMIC DNA]</scope>
    <source>
        <strain evidence="5">HC45</strain>
    </source>
</reference>
<dbReference type="NCBIfam" id="NF009239">
    <property type="entry name" value="PRK12595.1"/>
    <property type="match status" value="1"/>
</dbReference>
<dbReference type="GO" id="GO:0009073">
    <property type="term" value="P:aromatic amino acid family biosynthetic process"/>
    <property type="evidence" value="ECO:0007669"/>
    <property type="project" value="InterPro"/>
</dbReference>
<dbReference type="EMBL" id="AP014924">
    <property type="protein sequence ID" value="BAS27630.1"/>
    <property type="molecule type" value="Genomic_DNA"/>
</dbReference>
<dbReference type="InterPro" id="IPR052899">
    <property type="entry name" value="Class-I_DAHP_synthase"/>
</dbReference>
<evidence type="ECO:0000256" key="1">
    <source>
        <dbReference type="ARBA" id="ARBA00022679"/>
    </source>
</evidence>
<gene>
    <name evidence="4" type="ORF">LIP_1786</name>
</gene>
<dbReference type="PANTHER" id="PTHR43018">
    <property type="entry name" value="PHOSPHO-2-DEHYDRO-3-DEOXYHEPTONATE ALDOLASE"/>
    <property type="match status" value="1"/>
</dbReference>
<dbReference type="PANTHER" id="PTHR43018:SF2">
    <property type="entry name" value="PHOSPHO-2-DEHYDRO-3-DEOXYHEPTONATE ALDOLASE"/>
    <property type="match status" value="1"/>
</dbReference>
<accession>A0A0K2SKK9</accession>
<organism evidence="4 5">
    <name type="scientific">Limnochorda pilosa</name>
    <dbReference type="NCBI Taxonomy" id="1555112"/>
    <lineage>
        <taxon>Bacteria</taxon>
        <taxon>Bacillati</taxon>
        <taxon>Bacillota</taxon>
        <taxon>Limnochordia</taxon>
        <taxon>Limnochordales</taxon>
        <taxon>Limnochordaceae</taxon>
        <taxon>Limnochorda</taxon>
    </lineage>
</organism>
<dbReference type="Pfam" id="PF00793">
    <property type="entry name" value="DAHP_synth_1"/>
    <property type="match status" value="1"/>
</dbReference>
<dbReference type="InterPro" id="IPR006268">
    <property type="entry name" value="DAHP_syn_2"/>
</dbReference>
<reference evidence="5" key="1">
    <citation type="submission" date="2015-07" db="EMBL/GenBank/DDBJ databases">
        <title>Complete genome sequence and phylogenetic analysis of Limnochorda pilosa.</title>
        <authorList>
            <person name="Watanabe M."/>
            <person name="Kojima H."/>
            <person name="Fukui M."/>
        </authorList>
    </citation>
    <scope>NUCLEOTIDE SEQUENCE [LARGE SCALE GENOMIC DNA]</scope>
    <source>
        <strain evidence="5">HC45</strain>
    </source>
</reference>
<dbReference type="Proteomes" id="UP000065807">
    <property type="component" value="Chromosome"/>
</dbReference>
<dbReference type="Pfam" id="PF18152">
    <property type="entry name" value="DAHP_snth_FXD"/>
    <property type="match status" value="1"/>
</dbReference>
<dbReference type="NCBIfam" id="TIGR01361">
    <property type="entry name" value="DAHP_synth_Bsub"/>
    <property type="match status" value="1"/>
</dbReference>
<dbReference type="OrthoDB" id="9780456at2"/>
<dbReference type="InterPro" id="IPR006218">
    <property type="entry name" value="DAHP1/KDSA"/>
</dbReference>
<dbReference type="NCBIfam" id="NF006421">
    <property type="entry name" value="PRK08673.1"/>
    <property type="match status" value="1"/>
</dbReference>
<dbReference type="GO" id="GO:0016832">
    <property type="term" value="F:aldehyde-lyase activity"/>
    <property type="evidence" value="ECO:0007669"/>
    <property type="project" value="InterPro"/>
</dbReference>
<keyword evidence="1" id="KW-0808">Transferase</keyword>
<evidence type="ECO:0000259" key="2">
    <source>
        <dbReference type="Pfam" id="PF00793"/>
    </source>
</evidence>
<dbReference type="GO" id="GO:0016740">
    <property type="term" value="F:transferase activity"/>
    <property type="evidence" value="ECO:0007669"/>
    <property type="project" value="UniProtKB-KW"/>
</dbReference>
<sequence>MIVVMKAGAGEPEVNAVLDRIEEMGLQAHLSRGEQRTVVGVIGRKPDGLADRLMAMDGVERVVPILQPYKLASREFRPESSRVRVGAVEIGGPEIVVIAGPCSVESLEQLLETAQAVGEAGAALLRGGAFKPRTSPYAFQGLAEQGLKLLAQTRAQTGLGVVTEVLSPAEVELVAAHADMLQVGARNMQNFPLLREVGRSRRPVLLKRGLSATIEEWLMAAEYVMSEGNHQVVLCERGIRTFETATRNTLDLSAVPVVKERSHLPVVVDPSHGTGYWSLVAPMALAAVAAGADGLLVEVHPRPDQALSDGPQSLKPDRFAQMMEGVRAVARSVGRSVATAPGRGSGAEQRAFGA</sequence>
<dbReference type="Gene3D" id="3.30.70.1140">
    <property type="entry name" value="Phospho-2-dehydro-3-deoxyheptonate aldolase, domain 1"/>
    <property type="match status" value="1"/>
</dbReference>
<dbReference type="InterPro" id="IPR041071">
    <property type="entry name" value="DAHP_snth_FXD"/>
</dbReference>
<feature type="domain" description="DAHP synthetase I/KDSA" evidence="2">
    <location>
        <begin position="89"/>
        <end position="323"/>
    </location>
</feature>
<evidence type="ECO:0000313" key="4">
    <source>
        <dbReference type="EMBL" id="BAS27630.1"/>
    </source>
</evidence>
<dbReference type="InterPro" id="IPR013785">
    <property type="entry name" value="Aldolase_TIM"/>
</dbReference>
<dbReference type="STRING" id="1555112.LIP_1786"/>
<dbReference type="SUPFAM" id="SSF51569">
    <property type="entry name" value="Aldolase"/>
    <property type="match status" value="1"/>
</dbReference>
<evidence type="ECO:0000259" key="3">
    <source>
        <dbReference type="Pfam" id="PF18152"/>
    </source>
</evidence>
<evidence type="ECO:0000313" key="5">
    <source>
        <dbReference type="Proteomes" id="UP000065807"/>
    </source>
</evidence>
<dbReference type="AlphaFoldDB" id="A0A0K2SKK9"/>
<name>A0A0K2SKK9_LIMPI</name>
<dbReference type="KEGG" id="lpil:LIP_1786"/>